<dbReference type="EMBL" id="NBUC01000068">
    <property type="protein sequence ID" value="PLU03631.1"/>
    <property type="molecule type" value="Genomic_DNA"/>
</dbReference>
<evidence type="ECO:0000313" key="2">
    <source>
        <dbReference type="EMBL" id="VTZ63064.1"/>
    </source>
</evidence>
<reference evidence="1" key="1">
    <citation type="submission" date="2017-04" db="EMBL/GenBank/DDBJ databases">
        <authorList>
            <person name="Porter S."/>
            <person name="Friesen M.L."/>
            <person name="Faber-Hammond J."/>
        </authorList>
    </citation>
    <scope>NUCLEOTIDE SEQUENCE</scope>
    <source>
        <strain evidence="1">Str16</strain>
    </source>
</reference>
<dbReference type="InterPro" id="IPR026286">
    <property type="entry name" value="MaiA/AMDase"/>
</dbReference>
<dbReference type="EMBL" id="CABFNB010000115">
    <property type="protein sequence ID" value="VTZ63064.1"/>
    <property type="molecule type" value="Genomic_DNA"/>
</dbReference>
<dbReference type="InterPro" id="IPR014332">
    <property type="entry name" value="Ectoine_EutA"/>
</dbReference>
<dbReference type="PANTHER" id="PTHR40267:SF1">
    <property type="entry name" value="BLR3294 PROTEIN"/>
    <property type="match status" value="1"/>
</dbReference>
<accession>A0A508WZZ5</accession>
<keyword evidence="3" id="KW-1185">Reference proteome</keyword>
<reference evidence="1 3" key="2">
    <citation type="journal article" date="2018" name="FEMS Microbiol. Ecol.">
        <title>Co-invading symbiotic mutualists of Medicago polymorpha retain high ancestral diversity and contain diverse accessory genomes.</title>
        <authorList>
            <person name="Porter S.S."/>
            <person name="Faber-Hammond J.J."/>
            <person name="Friesen M.L."/>
        </authorList>
    </citation>
    <scope>NUCLEOTIDE SEQUENCE [LARGE SCALE GENOMIC DNA]</scope>
    <source>
        <strain evidence="1 3">Str16</strain>
    </source>
</reference>
<dbReference type="RefSeq" id="WP_028053746.1">
    <property type="nucleotide sequence ID" value="NZ_ATYC01000008.1"/>
</dbReference>
<dbReference type="InterPro" id="IPR053714">
    <property type="entry name" value="Iso_Racemase_Enz_sf"/>
</dbReference>
<gene>
    <name evidence="1" type="ORF">BMJ33_14040</name>
    <name evidence="2" type="ORF">EMEDMD4_480005</name>
</gene>
<name>A0A508WZZ5_9HYPH</name>
<dbReference type="AlphaFoldDB" id="A0A508WZZ5"/>
<proteinExistence type="predicted"/>
<evidence type="ECO:0000313" key="1">
    <source>
        <dbReference type="EMBL" id="PLU03631.1"/>
    </source>
</evidence>
<dbReference type="Gene3D" id="3.40.50.12500">
    <property type="match status" value="1"/>
</dbReference>
<dbReference type="Proteomes" id="UP001190825">
    <property type="component" value="Unassembled WGS sequence"/>
</dbReference>
<sequence length="261" mass="28020">MKSPVALSLASRSPRLDARPVNRRIGLVILATDHTTEVDFQRMVASDRIGVYVTRIPYANPVTPENLRAMQPSLTEAAALILPDEALDVVMYSCTSASVVIGDEEVAAAITAAKPGATVVTPTDASVRGLRALGAKNISVLTPYTIETSRPMAGYFVERGFAIDRFTCLGLTDDREMARIRPEEIMAFAKEAAAAESDALFISCTAVRAAGIIAEIEQAIGKPVVSSNYATAWACLRLCGDQEARPHLGRLMELPLEGERT</sequence>
<reference evidence="2" key="3">
    <citation type="submission" date="2019-06" db="EMBL/GenBank/DDBJ databases">
        <authorList>
            <person name="Le Quere A."/>
            <person name="Colella S."/>
        </authorList>
    </citation>
    <scope>NUCLEOTIDE SEQUENCE</scope>
    <source>
        <strain evidence="2">EmedicaeMD41</strain>
    </source>
</reference>
<dbReference type="Pfam" id="PF17645">
    <property type="entry name" value="Amdase"/>
    <property type="match status" value="1"/>
</dbReference>
<protein>
    <submittedName>
        <fullName evidence="2">Ectoine utilization protein EutA</fullName>
    </submittedName>
</protein>
<dbReference type="NCBIfam" id="TIGR02990">
    <property type="entry name" value="ectoine_eutA"/>
    <property type="match status" value="1"/>
</dbReference>
<dbReference type="Proteomes" id="UP000507954">
    <property type="component" value="Unassembled WGS sequence"/>
</dbReference>
<dbReference type="PANTHER" id="PTHR40267">
    <property type="entry name" value="BLR3294 PROTEIN"/>
    <property type="match status" value="1"/>
</dbReference>
<organism evidence="2">
    <name type="scientific">Sinorhizobium medicae</name>
    <dbReference type="NCBI Taxonomy" id="110321"/>
    <lineage>
        <taxon>Bacteria</taxon>
        <taxon>Pseudomonadati</taxon>
        <taxon>Pseudomonadota</taxon>
        <taxon>Alphaproteobacteria</taxon>
        <taxon>Hyphomicrobiales</taxon>
        <taxon>Rhizobiaceae</taxon>
        <taxon>Sinorhizobium/Ensifer group</taxon>
        <taxon>Sinorhizobium</taxon>
    </lineage>
</organism>
<dbReference type="PIRSF" id="PIRSF015736">
    <property type="entry name" value="MI"/>
    <property type="match status" value="1"/>
</dbReference>
<evidence type="ECO:0000313" key="3">
    <source>
        <dbReference type="Proteomes" id="UP001190825"/>
    </source>
</evidence>